<evidence type="ECO:0000256" key="1">
    <source>
        <dbReference type="SAM" id="SignalP"/>
    </source>
</evidence>
<sequence>MKKNKISLYLLALLMVGIKNQAVGKDPFQPFDLSQCTSFVTQLNGWKLNAVLTSTSSREAVISHTLLGTRRVALGSQPSFINGRVTQIQLTHIEISVLPPCPSKRITLYFKGAS</sequence>
<accession>A0ABS5SUR6</accession>
<proteinExistence type="predicted"/>
<dbReference type="EMBL" id="JABBFR010000004">
    <property type="protein sequence ID" value="MBT0723749.1"/>
    <property type="molecule type" value="Genomic_DNA"/>
</dbReference>
<feature type="chain" id="PRO_5047212550" evidence="1">
    <location>
        <begin position="23"/>
        <end position="114"/>
    </location>
</feature>
<organism evidence="2 3">
    <name type="scientific">Rosenbergiella gaditana</name>
    <dbReference type="NCBI Taxonomy" id="2726987"/>
    <lineage>
        <taxon>Bacteria</taxon>
        <taxon>Pseudomonadati</taxon>
        <taxon>Pseudomonadota</taxon>
        <taxon>Gammaproteobacteria</taxon>
        <taxon>Enterobacterales</taxon>
        <taxon>Erwiniaceae</taxon>
        <taxon>Rosenbergiella</taxon>
    </lineage>
</organism>
<name>A0ABS5SUR6_9GAMM</name>
<keyword evidence="3" id="KW-1185">Reference proteome</keyword>
<feature type="signal peptide" evidence="1">
    <location>
        <begin position="1"/>
        <end position="22"/>
    </location>
</feature>
<reference evidence="2 3" key="1">
    <citation type="submission" date="2020-04" db="EMBL/GenBank/DDBJ databases">
        <title>Genome sequencing of Rosenbergiella species.</title>
        <authorList>
            <person name="Alvarez-Perez S."/>
            <person name="Lievens B."/>
        </authorList>
    </citation>
    <scope>NUCLEOTIDE SEQUENCE [LARGE SCALE GENOMIC DNA]</scope>
    <source>
        <strain evidence="2 3">S61</strain>
    </source>
</reference>
<gene>
    <name evidence="2" type="ORF">HH682_04690</name>
</gene>
<keyword evidence="1" id="KW-0732">Signal</keyword>
<evidence type="ECO:0000313" key="2">
    <source>
        <dbReference type="EMBL" id="MBT0723749.1"/>
    </source>
</evidence>
<protein>
    <submittedName>
        <fullName evidence="2">Uncharacterized protein</fullName>
    </submittedName>
</protein>
<dbReference type="Proteomes" id="UP000790096">
    <property type="component" value="Unassembled WGS sequence"/>
</dbReference>
<evidence type="ECO:0000313" key="3">
    <source>
        <dbReference type="Proteomes" id="UP000790096"/>
    </source>
</evidence>
<dbReference type="RefSeq" id="WP_214236458.1">
    <property type="nucleotide sequence ID" value="NZ_JABBFR010000004.1"/>
</dbReference>
<comment type="caution">
    <text evidence="2">The sequence shown here is derived from an EMBL/GenBank/DDBJ whole genome shotgun (WGS) entry which is preliminary data.</text>
</comment>